<dbReference type="AlphaFoldDB" id="A0A2P2KSL2"/>
<evidence type="ECO:0000313" key="1">
    <source>
        <dbReference type="EMBL" id="MBX08710.1"/>
    </source>
</evidence>
<organism evidence="1">
    <name type="scientific">Rhizophora mucronata</name>
    <name type="common">Asiatic mangrove</name>
    <dbReference type="NCBI Taxonomy" id="61149"/>
    <lineage>
        <taxon>Eukaryota</taxon>
        <taxon>Viridiplantae</taxon>
        <taxon>Streptophyta</taxon>
        <taxon>Embryophyta</taxon>
        <taxon>Tracheophyta</taxon>
        <taxon>Spermatophyta</taxon>
        <taxon>Magnoliopsida</taxon>
        <taxon>eudicotyledons</taxon>
        <taxon>Gunneridae</taxon>
        <taxon>Pentapetalae</taxon>
        <taxon>rosids</taxon>
        <taxon>fabids</taxon>
        <taxon>Malpighiales</taxon>
        <taxon>Rhizophoraceae</taxon>
        <taxon>Rhizophora</taxon>
    </lineage>
</organism>
<proteinExistence type="predicted"/>
<dbReference type="EMBL" id="GGEC01028226">
    <property type="protein sequence ID" value="MBX08710.1"/>
    <property type="molecule type" value="Transcribed_RNA"/>
</dbReference>
<sequence length="45" mass="5219">MCDKSNTFSLSSARNKPHRRKQTLLAILFLKKRKPATCSFCCIFK</sequence>
<accession>A0A2P2KSL2</accession>
<name>A0A2P2KSL2_RHIMU</name>
<protein>
    <submittedName>
        <fullName evidence="1">Uncharacterized protein</fullName>
    </submittedName>
</protein>
<reference evidence="1" key="1">
    <citation type="submission" date="2018-02" db="EMBL/GenBank/DDBJ databases">
        <title>Rhizophora mucronata_Transcriptome.</title>
        <authorList>
            <person name="Meera S.P."/>
            <person name="Sreeshan A."/>
            <person name="Augustine A."/>
        </authorList>
    </citation>
    <scope>NUCLEOTIDE SEQUENCE</scope>
    <source>
        <tissue evidence="1">Leaf</tissue>
    </source>
</reference>